<dbReference type="Pfam" id="PF08659">
    <property type="entry name" value="KR"/>
    <property type="match status" value="1"/>
</dbReference>
<dbReference type="SUPFAM" id="SSF53901">
    <property type="entry name" value="Thiolase-like"/>
    <property type="match status" value="1"/>
</dbReference>
<name>A0A6J4HYC1_9ACTN</name>
<dbReference type="FunFam" id="1.10.1200.10:FF:000007">
    <property type="entry name" value="Probable polyketide synthase pks17"/>
    <property type="match status" value="1"/>
</dbReference>
<dbReference type="InterPro" id="IPR050091">
    <property type="entry name" value="PKS_NRPS_Biosynth_Enz"/>
</dbReference>
<evidence type="ECO:0000256" key="3">
    <source>
        <dbReference type="ARBA" id="ARBA00022450"/>
    </source>
</evidence>
<dbReference type="InterPro" id="IPR001227">
    <property type="entry name" value="Ac_transferase_dom_sf"/>
</dbReference>
<dbReference type="InterPro" id="IPR049552">
    <property type="entry name" value="PKS_DH_N"/>
</dbReference>
<evidence type="ECO:0000256" key="4">
    <source>
        <dbReference type="ARBA" id="ARBA00022553"/>
    </source>
</evidence>
<dbReference type="Gene3D" id="3.40.47.10">
    <property type="match status" value="1"/>
</dbReference>
<proteinExistence type="predicted"/>
<dbReference type="InterPro" id="IPR016039">
    <property type="entry name" value="Thiolase-like"/>
</dbReference>
<dbReference type="InterPro" id="IPR032821">
    <property type="entry name" value="PKS_assoc"/>
</dbReference>
<dbReference type="InterPro" id="IPR020806">
    <property type="entry name" value="PKS_PP-bd"/>
</dbReference>
<feature type="domain" description="Ketosynthase family 3 (KS3)" evidence="12">
    <location>
        <begin position="42"/>
        <end position="464"/>
    </location>
</feature>
<dbReference type="InterPro" id="IPR036736">
    <property type="entry name" value="ACP-like_sf"/>
</dbReference>
<dbReference type="InterPro" id="IPR014031">
    <property type="entry name" value="Ketoacyl_synth_C"/>
</dbReference>
<dbReference type="InterPro" id="IPR014043">
    <property type="entry name" value="Acyl_transferase_dom"/>
</dbReference>
<dbReference type="InterPro" id="IPR036291">
    <property type="entry name" value="NAD(P)-bd_dom_sf"/>
</dbReference>
<evidence type="ECO:0000256" key="2">
    <source>
        <dbReference type="ARBA" id="ARBA00005189"/>
    </source>
</evidence>
<dbReference type="Gene3D" id="3.40.366.10">
    <property type="entry name" value="Malonyl-Coenzyme A Acyl Carrier Protein, domain 2"/>
    <property type="match status" value="1"/>
</dbReference>
<dbReference type="Pfam" id="PF21089">
    <property type="entry name" value="PKS_DH_N"/>
    <property type="match status" value="1"/>
</dbReference>
<dbReference type="Pfam" id="PF00698">
    <property type="entry name" value="Acyl_transf_1"/>
    <property type="match status" value="1"/>
</dbReference>
<dbReference type="InterPro" id="IPR013968">
    <property type="entry name" value="PKS_KR"/>
</dbReference>
<feature type="domain" description="Carrier" evidence="11">
    <location>
        <begin position="1570"/>
        <end position="1648"/>
    </location>
</feature>
<evidence type="ECO:0000256" key="8">
    <source>
        <dbReference type="ARBA" id="ARBA00023194"/>
    </source>
</evidence>
<protein>
    <submittedName>
        <fullName evidence="13">Modular polyketide synthase</fullName>
    </submittedName>
</protein>
<dbReference type="SMART" id="SM00827">
    <property type="entry name" value="PKS_AT"/>
    <property type="match status" value="1"/>
</dbReference>
<dbReference type="PROSITE" id="PS00606">
    <property type="entry name" value="KS3_1"/>
    <property type="match status" value="1"/>
</dbReference>
<dbReference type="Pfam" id="PF16197">
    <property type="entry name" value="KAsynt_C_assoc"/>
    <property type="match status" value="1"/>
</dbReference>
<evidence type="ECO:0000256" key="5">
    <source>
        <dbReference type="ARBA" id="ARBA00022679"/>
    </source>
</evidence>
<dbReference type="CDD" id="cd08956">
    <property type="entry name" value="KR_3_FAS_SDR_x"/>
    <property type="match status" value="1"/>
</dbReference>
<dbReference type="NCBIfam" id="TIGR01746">
    <property type="entry name" value="Thioester-redct"/>
    <property type="match status" value="1"/>
</dbReference>
<evidence type="ECO:0000256" key="6">
    <source>
        <dbReference type="ARBA" id="ARBA00022832"/>
    </source>
</evidence>
<dbReference type="InterPro" id="IPR042104">
    <property type="entry name" value="PKS_dehydratase_sf"/>
</dbReference>
<dbReference type="InterPro" id="IPR014030">
    <property type="entry name" value="Ketoacyl_synth_N"/>
</dbReference>
<dbReference type="GO" id="GO:0031177">
    <property type="term" value="F:phosphopantetheine binding"/>
    <property type="evidence" value="ECO:0007669"/>
    <property type="project" value="InterPro"/>
</dbReference>
<dbReference type="PROSITE" id="PS50075">
    <property type="entry name" value="CARRIER"/>
    <property type="match status" value="1"/>
</dbReference>
<dbReference type="GO" id="GO:0033068">
    <property type="term" value="P:macrolide biosynthetic process"/>
    <property type="evidence" value="ECO:0007669"/>
    <property type="project" value="UniProtKB-ARBA"/>
</dbReference>
<dbReference type="CDD" id="cd05235">
    <property type="entry name" value="SDR_e1"/>
    <property type="match status" value="1"/>
</dbReference>
<dbReference type="SMART" id="SM00826">
    <property type="entry name" value="PKS_DH"/>
    <property type="match status" value="1"/>
</dbReference>
<dbReference type="Gene3D" id="1.10.1200.10">
    <property type="entry name" value="ACP-like"/>
    <property type="match status" value="1"/>
</dbReference>
<dbReference type="Gene3D" id="3.30.70.3290">
    <property type="match status" value="1"/>
</dbReference>
<dbReference type="PANTHER" id="PTHR43775:SF51">
    <property type="entry name" value="INACTIVE PHENOLPHTHIOCEROL SYNTHESIS POLYKETIDE SYNTHASE TYPE I PKS1-RELATED"/>
    <property type="match status" value="1"/>
</dbReference>
<dbReference type="InterPro" id="IPR015083">
    <property type="entry name" value="NorB/c/GfsB-D-like_docking"/>
</dbReference>
<dbReference type="Pfam" id="PF00109">
    <property type="entry name" value="ketoacyl-synt"/>
    <property type="match status" value="1"/>
</dbReference>
<evidence type="ECO:0000256" key="7">
    <source>
        <dbReference type="ARBA" id="ARBA00023098"/>
    </source>
</evidence>
<keyword evidence="6" id="KW-0276">Fatty acid metabolism</keyword>
<evidence type="ECO:0000256" key="10">
    <source>
        <dbReference type="ARBA" id="ARBA00023315"/>
    </source>
</evidence>
<dbReference type="SUPFAM" id="SSF52151">
    <property type="entry name" value="FabD/lysophospholipase-like"/>
    <property type="match status" value="1"/>
</dbReference>
<dbReference type="Pfam" id="PF00550">
    <property type="entry name" value="PP-binding"/>
    <property type="match status" value="1"/>
</dbReference>
<gene>
    <name evidence="13" type="ORF">AVDCRST_MAG41-1178</name>
</gene>
<dbReference type="PROSITE" id="PS52004">
    <property type="entry name" value="KS3_2"/>
    <property type="match status" value="1"/>
</dbReference>
<dbReference type="Gene3D" id="3.10.129.110">
    <property type="entry name" value="Polyketide synthase dehydratase"/>
    <property type="match status" value="2"/>
</dbReference>
<dbReference type="SUPFAM" id="SSF51735">
    <property type="entry name" value="NAD(P)-binding Rossmann-fold domains"/>
    <property type="match status" value="3"/>
</dbReference>
<dbReference type="InterPro" id="IPR013120">
    <property type="entry name" value="FAR_NAD-bd"/>
</dbReference>
<evidence type="ECO:0000256" key="1">
    <source>
        <dbReference type="ARBA" id="ARBA00001957"/>
    </source>
</evidence>
<dbReference type="SMART" id="SM01294">
    <property type="entry name" value="PKS_PP_betabranch"/>
    <property type="match status" value="1"/>
</dbReference>
<dbReference type="PANTHER" id="PTHR43775">
    <property type="entry name" value="FATTY ACID SYNTHASE"/>
    <property type="match status" value="1"/>
</dbReference>
<comment type="pathway">
    <text evidence="2">Lipid metabolism.</text>
</comment>
<dbReference type="SUPFAM" id="SSF55048">
    <property type="entry name" value="Probable ACP-binding domain of malonyl-CoA ACP transacylase"/>
    <property type="match status" value="1"/>
</dbReference>
<dbReference type="SMART" id="SM00825">
    <property type="entry name" value="PKS_KS"/>
    <property type="match status" value="1"/>
</dbReference>
<dbReference type="InterPro" id="IPR009081">
    <property type="entry name" value="PP-bd_ACP"/>
</dbReference>
<sequence length="2050" mass="213022">MRRMSAEPQQPTEQKLVDYLKWVTADLQKTRQRLAELESGADEPVAIIGMACRFPGGVASADDLWRLVAEGRDGITPWPGDRGWDVDALYDPEPGRPGRSYTKDGGFLADAALFDADFFGISPREALAMDPQQRVLLETAWETFEHAGIDPGTLRGAPVGVFAGIGEQSYLGLDGPQELEGYFMTGRLSSVASGRIAYSFGFEGPAVSVDTACSSSLVALHLAAQSVRSRESVVALAGGCTVYGHPGGFIDFSRQRGLAPDGRCKSFAAAADGTGWSEGAGLLLVERLSDARRLGHRVLAVLRGSAVNQDGASNGLTAPNGPSQERVIRQALTAARLTPADVDAVEAHGTGTRLGDPIEAQALLGAYGQGRDRPLLLGSLKSNIGHTVAAAGVGGVIKMIQALRHGVLPPTLHVDEPTPFVDWSAGRVELLTEGRPWPETGRPRRAAVSAFGVSGTNAHVVLEQAPPEEPAAEADRFLPAVPLLLSARTPAALTAQARRLADALGAGAAPLDVAHTLATARAVLPVRAAVSGRDRDALAEALRAVTDGDRVTGRTAFLFSGQGSQRPGMGRELYETFPAYAAAFDAVCAELTLDRPLKDVVFGADRDVLNRTGYAQPALFAVEVALFRLLEAWGVTPHLLAGHSIGEFAAAHAAGILTLPDAARLVCARARLMQALPAGGEMVAVEAAEADVLPELTGGAVIAAVNTRTSVVVSGPAAAVRAAAERLAARGVRTKRLAVSHAFHSPLMDGMLAEFRRTAESVTFTTPSVPIVSTLTGAPDADLTDPGYWVRQVREAVRFADAVDALVRDGVTTLVELGPGAVLSGLAGAATGAGAQAVPLLRGGSSEVDTLVAALGTLHTRGVGVDWAAFFAGSGARRVDLPSYPFQRRRFWLAGTNGETDGAGHALLGPAIPVADTGRVLFTGRVPRSLPWAAAGDIPATVLAELVLHAAAETGCTAVDELHAGLPLAQPAHGALQLQVDVTAPDDDGRRAVTVGVRPEGSDAPWTTAAHARISPSAPVPADTLDDGPETALADLDPGGFGLHPVLLAEALGDRTAVRWRGLRLHATGATALRVRLTPVAGDVHRLLAADLSGRPVLTADEVELRPSVPARPVPRDTLFELTWTPLTVPASDPGPPLAEIGDPDLRSAAAVAAAGITGPVLLRAVRGDGDERGVLNRGPARLLAFLQEWLADPGLEEVPLIVATEGAVLDVTDPAASALWGLVRSAQSEAPGRIVLADLDRTPASAALLPRLAGLGEAQLAVRDGRVLRPGLRPAAPASDQLLPAPGTRWRPGGTVLITGGTGVLGALFARHLAAEHGVRNLLLVSRSGPAAGNAAALVADLAALGATATVAACDVADRDALAALLAAQPAPITGVVHTAGVLDDGTIAALTAVRLDAVLRPKAHAAWNLHEITEDLDLDAFVLFSSIAGVVGGAGQGNYAAANAYLDGLAVHRAASGLPATSLAWGLWEQDAGMSAGLSDADRARIARAGFRPVGTTAGPALLDLALALGRPTVVVTPLDLAALRSQPDQAPAVLAGLARHTGRRTAQNTAHRTVGLGDTLAGLDEPAQRRLVLDAVRAETAAVLGHGDLAAVPADRPFADQGIDSLTSVELRNRLAAAAGLRLPGSVVFDHPTPERLAAHLHAELTRRPGEPTAGTDFATETRLADDIRPTGDAQLAADPAELLLTGATGFLGGFLLRDLLRTTRARVHCIVRAADPDQAAARLHDSLDWYGLADDIDFDRLTLHVGDLSAPGLGLAPGTFDTLAHDVDAVYHAGATVHWLHPYRALRDANVGGTQEILRLAARHRTVPVHHVSTTGVFAGALADGTPLRAADPTGPPEALPSGYLQTKWVSEQLVAAARTRGLPVSVYRVDVISGDQRTGASQTRDFVWLSLKGMLQARAVPAGLAGDVHMLPVDHVSAAITALAADPRSLGGTYHLHNQHAVSFPDLVARARDAGHPLAELPWDEWQRRVKADPANALLPLLDAFQLMNENSAAFYPALDTASTEAAVAAAGGPTQPPITPDLVARYLAFFTEVGYYPSTTAEGP</sequence>
<dbReference type="InterPro" id="IPR016035">
    <property type="entry name" value="Acyl_Trfase/lysoPLipase"/>
</dbReference>
<organism evidence="13">
    <name type="scientific">uncultured Mycobacteriales bacterium</name>
    <dbReference type="NCBI Taxonomy" id="581187"/>
    <lineage>
        <taxon>Bacteria</taxon>
        <taxon>Bacillati</taxon>
        <taxon>Actinomycetota</taxon>
        <taxon>Actinomycetes</taxon>
        <taxon>Mycobacteriales</taxon>
        <taxon>environmental samples</taxon>
    </lineage>
</organism>
<keyword evidence="5" id="KW-0808">Transferase</keyword>
<accession>A0A6J4HYC1</accession>
<dbReference type="Pfam" id="PF08990">
    <property type="entry name" value="Docking"/>
    <property type="match status" value="1"/>
</dbReference>
<evidence type="ECO:0000259" key="12">
    <source>
        <dbReference type="PROSITE" id="PS52004"/>
    </source>
</evidence>
<keyword evidence="4" id="KW-0597">Phosphoprotein</keyword>
<dbReference type="InterPro" id="IPR020841">
    <property type="entry name" value="PKS_Beta-ketoAc_synthase_dom"/>
</dbReference>
<dbReference type="GO" id="GO:0004315">
    <property type="term" value="F:3-oxoacyl-[acyl-carrier-protein] synthase activity"/>
    <property type="evidence" value="ECO:0007669"/>
    <property type="project" value="InterPro"/>
</dbReference>
<dbReference type="EMBL" id="CADCTP010000111">
    <property type="protein sequence ID" value="CAA9235286.1"/>
    <property type="molecule type" value="Genomic_DNA"/>
</dbReference>
<keyword evidence="9" id="KW-0511">Multifunctional enzyme</keyword>
<dbReference type="InterPro" id="IPR016036">
    <property type="entry name" value="Malonyl_transacylase_ACP-bd"/>
</dbReference>
<evidence type="ECO:0000313" key="13">
    <source>
        <dbReference type="EMBL" id="CAA9235286.1"/>
    </source>
</evidence>
<dbReference type="InterPro" id="IPR010080">
    <property type="entry name" value="Thioester_reductase-like_dom"/>
</dbReference>
<keyword evidence="10" id="KW-0012">Acyltransferase</keyword>
<keyword evidence="7" id="KW-0443">Lipid metabolism</keyword>
<dbReference type="SMART" id="SM00822">
    <property type="entry name" value="PKS_KR"/>
    <property type="match status" value="1"/>
</dbReference>
<dbReference type="GO" id="GO:0006633">
    <property type="term" value="P:fatty acid biosynthetic process"/>
    <property type="evidence" value="ECO:0007669"/>
    <property type="project" value="InterPro"/>
</dbReference>
<dbReference type="InterPro" id="IPR020807">
    <property type="entry name" value="PKS_DH"/>
</dbReference>
<dbReference type="Pfam" id="PF02801">
    <property type="entry name" value="Ketoacyl-synt_C"/>
    <property type="match status" value="1"/>
</dbReference>
<evidence type="ECO:0000259" key="11">
    <source>
        <dbReference type="PROSITE" id="PS50075"/>
    </source>
</evidence>
<reference evidence="13" key="1">
    <citation type="submission" date="2020-02" db="EMBL/GenBank/DDBJ databases">
        <authorList>
            <person name="Meier V. D."/>
        </authorList>
    </citation>
    <scope>NUCLEOTIDE SEQUENCE</scope>
    <source>
        <strain evidence="13">AVDCRST_MAG41</strain>
    </source>
</reference>
<dbReference type="SMART" id="SM00823">
    <property type="entry name" value="PKS_PP"/>
    <property type="match status" value="1"/>
</dbReference>
<dbReference type="Gene3D" id="3.40.50.720">
    <property type="entry name" value="NAD(P)-binding Rossmann-like Domain"/>
    <property type="match status" value="2"/>
</dbReference>
<dbReference type="InterPro" id="IPR057326">
    <property type="entry name" value="KR_dom"/>
</dbReference>
<dbReference type="GO" id="GO:0004312">
    <property type="term" value="F:fatty acid synthase activity"/>
    <property type="evidence" value="ECO:0007669"/>
    <property type="project" value="TreeGrafter"/>
</dbReference>
<dbReference type="InterPro" id="IPR018201">
    <property type="entry name" value="Ketoacyl_synth_AS"/>
</dbReference>
<comment type="cofactor">
    <cofactor evidence="1">
        <name>pantetheine 4'-phosphate</name>
        <dbReference type="ChEBI" id="CHEBI:47942"/>
    </cofactor>
</comment>
<dbReference type="InterPro" id="IPR055123">
    <property type="entry name" value="SpnB-like_Rossmann"/>
</dbReference>
<dbReference type="Pfam" id="PF22953">
    <property type="entry name" value="SpnB_Rossmann"/>
    <property type="match status" value="1"/>
</dbReference>
<keyword evidence="3" id="KW-0596">Phosphopantetheine</keyword>
<dbReference type="FunFam" id="3.40.47.10:FF:000019">
    <property type="entry name" value="Polyketide synthase type I"/>
    <property type="match status" value="1"/>
</dbReference>
<evidence type="ECO:0000256" key="9">
    <source>
        <dbReference type="ARBA" id="ARBA00023268"/>
    </source>
</evidence>
<dbReference type="Pfam" id="PF07993">
    <property type="entry name" value="NAD_binding_4"/>
    <property type="match status" value="1"/>
</dbReference>
<dbReference type="CDD" id="cd00833">
    <property type="entry name" value="PKS"/>
    <property type="match status" value="1"/>
</dbReference>
<keyword evidence="8" id="KW-0045">Antibiotic biosynthesis</keyword>
<dbReference type="SUPFAM" id="SSF47336">
    <property type="entry name" value="ACP-like"/>
    <property type="match status" value="1"/>
</dbReference>